<sequence>MTTLLQFTNIFSNAFNQIENAFVAFLFKVATMFCVGLIATIIFAFVYRLATGFAF</sequence>
<evidence type="ECO:0000256" key="1">
    <source>
        <dbReference type="SAM" id="Phobius"/>
    </source>
</evidence>
<name>A0ABW3CYJ4_9FLAO</name>
<comment type="caution">
    <text evidence="2">The sequence shown here is derived from an EMBL/GenBank/DDBJ whole genome shotgun (WGS) entry which is preliminary data.</text>
</comment>
<gene>
    <name evidence="2" type="ORF">ACFQ1M_11155</name>
</gene>
<feature type="transmembrane region" description="Helical" evidence="1">
    <location>
        <begin position="21"/>
        <end position="47"/>
    </location>
</feature>
<evidence type="ECO:0000313" key="3">
    <source>
        <dbReference type="Proteomes" id="UP001596978"/>
    </source>
</evidence>
<dbReference type="Proteomes" id="UP001596978">
    <property type="component" value="Unassembled WGS sequence"/>
</dbReference>
<protein>
    <submittedName>
        <fullName evidence="2">DUF6747 family protein</fullName>
    </submittedName>
</protein>
<keyword evidence="1" id="KW-1133">Transmembrane helix</keyword>
<dbReference type="RefSeq" id="WP_386408196.1">
    <property type="nucleotide sequence ID" value="NZ_JBHTJH010000010.1"/>
</dbReference>
<keyword evidence="1" id="KW-0812">Transmembrane</keyword>
<dbReference type="InterPro" id="IPR046635">
    <property type="entry name" value="DUF6747"/>
</dbReference>
<keyword evidence="1" id="KW-0472">Membrane</keyword>
<reference evidence="3" key="1">
    <citation type="journal article" date="2019" name="Int. J. Syst. Evol. Microbiol.">
        <title>The Global Catalogue of Microorganisms (GCM) 10K type strain sequencing project: providing services to taxonomists for standard genome sequencing and annotation.</title>
        <authorList>
            <consortium name="The Broad Institute Genomics Platform"/>
            <consortium name="The Broad Institute Genome Sequencing Center for Infectious Disease"/>
            <person name="Wu L."/>
            <person name="Ma J."/>
        </authorList>
    </citation>
    <scope>NUCLEOTIDE SEQUENCE [LARGE SCALE GENOMIC DNA]</scope>
    <source>
        <strain evidence="3">CCUG 62952</strain>
    </source>
</reference>
<dbReference type="EMBL" id="JBHTJH010000010">
    <property type="protein sequence ID" value="MFD0862763.1"/>
    <property type="molecule type" value="Genomic_DNA"/>
</dbReference>
<proteinExistence type="predicted"/>
<evidence type="ECO:0000313" key="2">
    <source>
        <dbReference type="EMBL" id="MFD0862763.1"/>
    </source>
</evidence>
<accession>A0ABW3CYJ4</accession>
<dbReference type="Pfam" id="PF20532">
    <property type="entry name" value="DUF6747"/>
    <property type="match status" value="1"/>
</dbReference>
<keyword evidence="3" id="KW-1185">Reference proteome</keyword>
<organism evidence="2 3">
    <name type="scientific">Sungkyunkwania multivorans</name>
    <dbReference type="NCBI Taxonomy" id="1173618"/>
    <lineage>
        <taxon>Bacteria</taxon>
        <taxon>Pseudomonadati</taxon>
        <taxon>Bacteroidota</taxon>
        <taxon>Flavobacteriia</taxon>
        <taxon>Flavobacteriales</taxon>
        <taxon>Flavobacteriaceae</taxon>
        <taxon>Sungkyunkwania</taxon>
    </lineage>
</organism>